<reference evidence="2" key="1">
    <citation type="submission" date="2023-11" db="EMBL/GenBank/DDBJ databases">
        <authorList>
            <person name="Alioto T."/>
            <person name="Alioto T."/>
            <person name="Gomez Garrido J."/>
        </authorList>
    </citation>
    <scope>NUCLEOTIDE SEQUENCE</scope>
</reference>
<proteinExistence type="predicted"/>
<evidence type="ECO:0000256" key="1">
    <source>
        <dbReference type="SAM" id="MobiDB-lite"/>
    </source>
</evidence>
<sequence length="513" mass="58933">MELNRPANPNSWSTRLVTGLGRRLRSDKQYSEAAVAEKRKKEGAKLRKRNLKNAPAAPKTNELGERSEYAIFDDQRGTTSRREKDHGDMMHRLAHHDSFDSLLDKPHMLDELRDPYFSSDKLRKRNFTVYISEKDENRISSLPDELWKRIASFLDPVDAANLALSKKTLYRKLGMVPFDALNEPENQHLKIKFLLSFDRQMPDHLLCFPCAKYHRRLQPGKEVMKMIEYVTYPVFNCPRVRATVLPRMRVTYGRTLIYPFVQLALRHAEYGAAYGVDHSTLARKWKCKDTGWTHRTRFMVHDGRLLMRVVSQVYTPPATNLTETAERHILYDREEHTPFFSVCAHWRDGDLTKICKCMMSHVPAPPDPYHKQMQRSFKLSRAAANPDFIVRGCDECRPARRCPECPTEYLVEVQMVEDTTDKVTPFKHALVVTRWTDLGDGSSPYTSPEWTAINGRSNAAAEGGGSYNSFTNIGRRAIGGIFESNINGEIPGQRLISLNPSNKKLGEEGHGWY</sequence>
<dbReference type="Proteomes" id="UP001296104">
    <property type="component" value="Unassembled WGS sequence"/>
</dbReference>
<evidence type="ECO:0000313" key="3">
    <source>
        <dbReference type="Proteomes" id="UP001296104"/>
    </source>
</evidence>
<dbReference type="EMBL" id="CAVMBE010000071">
    <property type="protein sequence ID" value="CAK4032825.1"/>
    <property type="molecule type" value="Genomic_DNA"/>
</dbReference>
<accession>A0AAI8Z5I1</accession>
<organism evidence="2 3">
    <name type="scientific">Lecanosticta acicola</name>
    <dbReference type="NCBI Taxonomy" id="111012"/>
    <lineage>
        <taxon>Eukaryota</taxon>
        <taxon>Fungi</taxon>
        <taxon>Dikarya</taxon>
        <taxon>Ascomycota</taxon>
        <taxon>Pezizomycotina</taxon>
        <taxon>Dothideomycetes</taxon>
        <taxon>Dothideomycetidae</taxon>
        <taxon>Mycosphaerellales</taxon>
        <taxon>Mycosphaerellaceae</taxon>
        <taxon>Lecanosticta</taxon>
    </lineage>
</organism>
<dbReference type="CDD" id="cd09917">
    <property type="entry name" value="F-box_SF"/>
    <property type="match status" value="1"/>
</dbReference>
<dbReference type="InterPro" id="IPR036047">
    <property type="entry name" value="F-box-like_dom_sf"/>
</dbReference>
<feature type="compositionally biased region" description="Basic and acidic residues" evidence="1">
    <location>
        <begin position="24"/>
        <end position="45"/>
    </location>
</feature>
<gene>
    <name evidence="2" type="ORF">LECACI_7A007983</name>
</gene>
<evidence type="ECO:0008006" key="4">
    <source>
        <dbReference type="Google" id="ProtNLM"/>
    </source>
</evidence>
<dbReference type="SUPFAM" id="SSF81383">
    <property type="entry name" value="F-box domain"/>
    <property type="match status" value="1"/>
</dbReference>
<dbReference type="AlphaFoldDB" id="A0AAI8Z5I1"/>
<evidence type="ECO:0000313" key="2">
    <source>
        <dbReference type="EMBL" id="CAK4032825.1"/>
    </source>
</evidence>
<name>A0AAI8Z5I1_9PEZI</name>
<protein>
    <recommendedName>
        <fullName evidence="4">F-box domain-containing protein</fullName>
    </recommendedName>
</protein>
<feature type="region of interest" description="Disordered" evidence="1">
    <location>
        <begin position="23"/>
        <end position="65"/>
    </location>
</feature>
<keyword evidence="3" id="KW-1185">Reference proteome</keyword>
<comment type="caution">
    <text evidence="2">The sequence shown here is derived from an EMBL/GenBank/DDBJ whole genome shotgun (WGS) entry which is preliminary data.</text>
</comment>